<dbReference type="EMBL" id="MCGH01000004">
    <property type="protein sequence ID" value="ODM02413.1"/>
    <property type="molecule type" value="Genomic_DNA"/>
</dbReference>
<evidence type="ECO:0000256" key="1">
    <source>
        <dbReference type="SAM" id="Phobius"/>
    </source>
</evidence>
<evidence type="ECO:0000259" key="2">
    <source>
        <dbReference type="Pfam" id="PF13490"/>
    </source>
</evidence>
<dbReference type="Pfam" id="PF13490">
    <property type="entry name" value="zf-HC2"/>
    <property type="match status" value="1"/>
</dbReference>
<reference evidence="3 4" key="1">
    <citation type="submission" date="2016-07" db="EMBL/GenBank/DDBJ databases">
        <title>Characterization of isolates of Eisenbergiella tayi derived from blood cultures, using whole genome sequencing.</title>
        <authorList>
            <person name="Burdz T."/>
            <person name="Wiebe D."/>
            <person name="Huynh C."/>
            <person name="Bernard K."/>
        </authorList>
    </citation>
    <scope>NUCLEOTIDE SEQUENCE [LARGE SCALE GENOMIC DNA]</scope>
    <source>
        <strain evidence="3 4">NML 110608</strain>
    </source>
</reference>
<sequence>MNENYPCDIIQDLLPGYIDEILSETGTRVVKEHLEECEKCNHVYLEMKEGLNSEEELNETLALDGFKKVQQHTKKLKITIGIFAGLLTLLLLSIFLKVFVIGELLSSHEVNATDISYDEKTESLTISGTINLSSYHISRVVWEESKEEADVIHVLVYGAENLPFQQKKTDFTISIPNMKGKTAYLASPEYDRLEVYSWENDHYQKLAELEDEIYSRLPELDKDKDALSYISGIEYVNGIEGICYYVDTVVGENASYWRFNNQLITDGDFEPQNFAVWISLDKPYQILIYNLETGEYTEDYSIIRNN</sequence>
<feature type="domain" description="Putative zinc-finger" evidence="2">
    <location>
        <begin position="7"/>
        <end position="40"/>
    </location>
</feature>
<evidence type="ECO:0000313" key="4">
    <source>
        <dbReference type="Proteomes" id="UP000094067"/>
    </source>
</evidence>
<dbReference type="AlphaFoldDB" id="A0A1E3A0Y0"/>
<feature type="transmembrane region" description="Helical" evidence="1">
    <location>
        <begin position="78"/>
        <end position="100"/>
    </location>
</feature>
<gene>
    <name evidence="3" type="ORF">BEI61_05575</name>
</gene>
<dbReference type="InterPro" id="IPR027383">
    <property type="entry name" value="Znf_put"/>
</dbReference>
<keyword evidence="1" id="KW-0472">Membrane</keyword>
<protein>
    <recommendedName>
        <fullName evidence="2">Putative zinc-finger domain-containing protein</fullName>
    </recommendedName>
</protein>
<dbReference type="Proteomes" id="UP000094067">
    <property type="component" value="Unassembled WGS sequence"/>
</dbReference>
<organism evidence="3 4">
    <name type="scientific">Eisenbergiella tayi</name>
    <dbReference type="NCBI Taxonomy" id="1432052"/>
    <lineage>
        <taxon>Bacteria</taxon>
        <taxon>Bacillati</taxon>
        <taxon>Bacillota</taxon>
        <taxon>Clostridia</taxon>
        <taxon>Lachnospirales</taxon>
        <taxon>Lachnospiraceae</taxon>
        <taxon>Eisenbergiella</taxon>
    </lineage>
</organism>
<keyword evidence="1" id="KW-0812">Transmembrane</keyword>
<dbReference type="RefSeq" id="WP_069154947.1">
    <property type="nucleotide sequence ID" value="NZ_MCGH01000004.1"/>
</dbReference>
<evidence type="ECO:0000313" key="3">
    <source>
        <dbReference type="EMBL" id="ODM02413.1"/>
    </source>
</evidence>
<name>A0A1E3A0Y0_9FIRM</name>
<keyword evidence="1" id="KW-1133">Transmembrane helix</keyword>
<accession>A0A1E3A0Y0</accession>
<comment type="caution">
    <text evidence="3">The sequence shown here is derived from an EMBL/GenBank/DDBJ whole genome shotgun (WGS) entry which is preliminary data.</text>
</comment>
<proteinExistence type="predicted"/>